<accession>A0A839IVH4</accession>
<keyword evidence="3" id="KW-1185">Reference proteome</keyword>
<dbReference type="Gene3D" id="2.60.120.10">
    <property type="entry name" value="Jelly Rolls"/>
    <property type="match status" value="1"/>
</dbReference>
<gene>
    <name evidence="2" type="ORF">H4O21_19170</name>
</gene>
<feature type="domain" description="Cyclic nucleotide-binding" evidence="1">
    <location>
        <begin position="15"/>
        <end position="60"/>
    </location>
</feature>
<reference evidence="2 3" key="1">
    <citation type="submission" date="2020-08" db="EMBL/GenBank/DDBJ databases">
        <title>Oceanospirillum sp. nov. isolated from marine sediment.</title>
        <authorList>
            <person name="Ji X."/>
        </authorList>
    </citation>
    <scope>NUCLEOTIDE SEQUENCE [LARGE SCALE GENOMIC DNA]</scope>
    <source>
        <strain evidence="2 3">D5</strain>
    </source>
</reference>
<dbReference type="Proteomes" id="UP000565262">
    <property type="component" value="Unassembled WGS sequence"/>
</dbReference>
<protein>
    <submittedName>
        <fullName evidence="2">Crp/Fnr family transcriptional regulator</fullName>
    </submittedName>
</protein>
<sequence length="177" mass="20177">MEINWSFLKQEAEVRHFAKGDFLFRQGDEAPDLFFLHNGLARYVSVSDEGKEFTQSFAMGPRLAGSTRAMAGRCPVLFGIEIMEDALVLSWPWQVFFQQMSACPVFLRAYIQMLEALFIGKEERENALAKHTAEQRYLDFVTGQPELAERIPLQFIASYIGVTPVALSRIRHRLKAG</sequence>
<dbReference type="InterPro" id="IPR000595">
    <property type="entry name" value="cNMP-bd_dom"/>
</dbReference>
<comment type="caution">
    <text evidence="2">The sequence shown here is derived from an EMBL/GenBank/DDBJ whole genome shotgun (WGS) entry which is preliminary data.</text>
</comment>
<evidence type="ECO:0000259" key="1">
    <source>
        <dbReference type="PROSITE" id="PS50042"/>
    </source>
</evidence>
<dbReference type="SUPFAM" id="SSF51206">
    <property type="entry name" value="cAMP-binding domain-like"/>
    <property type="match status" value="1"/>
</dbReference>
<dbReference type="EMBL" id="JACJFM010000034">
    <property type="protein sequence ID" value="MBB1488732.1"/>
    <property type="molecule type" value="Genomic_DNA"/>
</dbReference>
<name>A0A839IVH4_9GAMM</name>
<dbReference type="Pfam" id="PF00027">
    <property type="entry name" value="cNMP_binding"/>
    <property type="match status" value="1"/>
</dbReference>
<dbReference type="AlphaFoldDB" id="A0A839IVH4"/>
<evidence type="ECO:0000313" key="2">
    <source>
        <dbReference type="EMBL" id="MBB1488732.1"/>
    </source>
</evidence>
<dbReference type="InterPro" id="IPR018490">
    <property type="entry name" value="cNMP-bd_dom_sf"/>
</dbReference>
<organism evidence="2 3">
    <name type="scientific">Oceanospirillum sediminis</name>
    <dbReference type="NCBI Taxonomy" id="2760088"/>
    <lineage>
        <taxon>Bacteria</taxon>
        <taxon>Pseudomonadati</taxon>
        <taxon>Pseudomonadota</taxon>
        <taxon>Gammaproteobacteria</taxon>
        <taxon>Oceanospirillales</taxon>
        <taxon>Oceanospirillaceae</taxon>
        <taxon>Oceanospirillum</taxon>
    </lineage>
</organism>
<dbReference type="CDD" id="cd00038">
    <property type="entry name" value="CAP_ED"/>
    <property type="match status" value="1"/>
</dbReference>
<dbReference type="PROSITE" id="PS50042">
    <property type="entry name" value="CNMP_BINDING_3"/>
    <property type="match status" value="1"/>
</dbReference>
<evidence type="ECO:0000313" key="3">
    <source>
        <dbReference type="Proteomes" id="UP000565262"/>
    </source>
</evidence>
<proteinExistence type="predicted"/>
<dbReference type="InterPro" id="IPR014710">
    <property type="entry name" value="RmlC-like_jellyroll"/>
</dbReference>